<evidence type="ECO:0000313" key="4">
    <source>
        <dbReference type="Proteomes" id="UP001344906"/>
    </source>
</evidence>
<protein>
    <recommendedName>
        <fullName evidence="2">Putative sensor domain-containing protein</fullName>
    </recommendedName>
</protein>
<feature type="domain" description="Putative sensor" evidence="2">
    <location>
        <begin position="30"/>
        <end position="229"/>
    </location>
</feature>
<sequence>MAALHMQEEYSQTQRQRNPDVRYTLGNMLYLLLSFPLGILYFVVLVVGLSLGLGTVIVWIGLPILLLTLLAIRGIAIMERDLAANLLQMPMPYIPPRQPVEGKGKLLRWLRASLSDAVTWKSMVYMLLKFPLGILSFVLVVTLPLVALGLTLEPLIYMLNLYIDGLVHAAGHHTHSYLLFIEIHDGAFDPIMFARTFIAVPVGLLVGWGARIILNGLAQMCGLLARAMLCPSQIDVAYPKHDRYATMRQ</sequence>
<proteinExistence type="predicted"/>
<keyword evidence="1" id="KW-1133">Transmembrane helix</keyword>
<reference evidence="3 4" key="1">
    <citation type="submission" date="2023-02" db="EMBL/GenBank/DDBJ databases">
        <title>Dictyobacter halimunensis sp. nov., a new member of the class Ktedonobacteria from forest soil in a geothermal area.</title>
        <authorList>
            <person name="Rachmania M.K."/>
            <person name="Ningsih F."/>
            <person name="Sakai Y."/>
            <person name="Yabe S."/>
            <person name="Yokota A."/>
            <person name="Sjamsuridzal W."/>
        </authorList>
    </citation>
    <scope>NUCLEOTIDE SEQUENCE [LARGE SCALE GENOMIC DNA]</scope>
    <source>
        <strain evidence="3 4">S3.2.2.5</strain>
    </source>
</reference>
<evidence type="ECO:0000256" key="1">
    <source>
        <dbReference type="SAM" id="Phobius"/>
    </source>
</evidence>
<feature type="transmembrane region" description="Helical" evidence="1">
    <location>
        <begin position="192"/>
        <end position="214"/>
    </location>
</feature>
<keyword evidence="1" id="KW-0472">Membrane</keyword>
<dbReference type="EMBL" id="BSRI01000002">
    <property type="protein sequence ID" value="GLV57786.1"/>
    <property type="molecule type" value="Genomic_DNA"/>
</dbReference>
<evidence type="ECO:0000259" key="2">
    <source>
        <dbReference type="Pfam" id="PF13796"/>
    </source>
</evidence>
<organism evidence="3 4">
    <name type="scientific">Dictyobacter halimunensis</name>
    <dbReference type="NCBI Taxonomy" id="3026934"/>
    <lineage>
        <taxon>Bacteria</taxon>
        <taxon>Bacillati</taxon>
        <taxon>Chloroflexota</taxon>
        <taxon>Ktedonobacteria</taxon>
        <taxon>Ktedonobacterales</taxon>
        <taxon>Dictyobacteraceae</taxon>
        <taxon>Dictyobacter</taxon>
    </lineage>
</organism>
<dbReference type="Proteomes" id="UP001344906">
    <property type="component" value="Unassembled WGS sequence"/>
</dbReference>
<keyword evidence="1" id="KW-0812">Transmembrane</keyword>
<gene>
    <name evidence="3" type="ORF">KDH_46210</name>
</gene>
<feature type="transmembrane region" description="Helical" evidence="1">
    <location>
        <begin position="49"/>
        <end position="72"/>
    </location>
</feature>
<dbReference type="InterPro" id="IPR025828">
    <property type="entry name" value="Put_sensor_dom"/>
</dbReference>
<feature type="transmembrane region" description="Helical" evidence="1">
    <location>
        <begin position="130"/>
        <end position="152"/>
    </location>
</feature>
<dbReference type="RefSeq" id="WP_338253825.1">
    <property type="nucleotide sequence ID" value="NZ_BSRI01000002.1"/>
</dbReference>
<keyword evidence="4" id="KW-1185">Reference proteome</keyword>
<dbReference type="Pfam" id="PF13796">
    <property type="entry name" value="Sensor"/>
    <property type="match status" value="1"/>
</dbReference>
<evidence type="ECO:0000313" key="3">
    <source>
        <dbReference type="EMBL" id="GLV57786.1"/>
    </source>
</evidence>
<comment type="caution">
    <text evidence="3">The sequence shown here is derived from an EMBL/GenBank/DDBJ whole genome shotgun (WGS) entry which is preliminary data.</text>
</comment>
<accession>A0ABQ6FVG3</accession>
<name>A0ABQ6FVG3_9CHLR</name>
<feature type="transmembrane region" description="Helical" evidence="1">
    <location>
        <begin position="21"/>
        <end position="43"/>
    </location>
</feature>